<proteinExistence type="predicted"/>
<reference evidence="2" key="1">
    <citation type="journal article" date="2019" name="Int. J. Syst. Evol. Microbiol.">
        <title>The Global Catalogue of Microorganisms (GCM) 10K type strain sequencing project: providing services to taxonomists for standard genome sequencing and annotation.</title>
        <authorList>
            <consortium name="The Broad Institute Genomics Platform"/>
            <consortium name="The Broad Institute Genome Sequencing Center for Infectious Disease"/>
            <person name="Wu L."/>
            <person name="Ma J."/>
        </authorList>
    </citation>
    <scope>NUCLEOTIDE SEQUENCE [LARGE SCALE GENOMIC DNA]</scope>
    <source>
        <strain evidence="2">CGMCC 1.12851</strain>
    </source>
</reference>
<keyword evidence="2" id="KW-1185">Reference proteome</keyword>
<gene>
    <name evidence="1" type="ORF">GCM10010833_02770</name>
</gene>
<evidence type="ECO:0000313" key="1">
    <source>
        <dbReference type="EMBL" id="GGB51506.1"/>
    </source>
</evidence>
<name>A0ABQ1IUM3_9SPHN</name>
<evidence type="ECO:0000313" key="2">
    <source>
        <dbReference type="Proteomes" id="UP000614261"/>
    </source>
</evidence>
<sequence>MVEPVVVEKPEFVRSELAEMNLDRTKLLEAVVFADRERSFCTGNDIKGFPLIIGCAKAARALRDQFCGEHWVIDDTDNQPGIRHRTKPLRIIPMNMDENAGSVDQAITPRAATQKGAATKSKVRCNKTAWLPFLEMPQPVDEIQTWIFGIGPADENGYVGAEISLPLEFNGSTPTKYLRRIILNSRLEGGIAPIPSTVPVDPTETVDIQIIRK</sequence>
<organism evidence="1 2">
    <name type="scientific">Blastomonas aquatica</name>
    <dbReference type="NCBI Taxonomy" id="1510276"/>
    <lineage>
        <taxon>Bacteria</taxon>
        <taxon>Pseudomonadati</taxon>
        <taxon>Pseudomonadota</taxon>
        <taxon>Alphaproteobacteria</taxon>
        <taxon>Sphingomonadales</taxon>
        <taxon>Sphingomonadaceae</taxon>
        <taxon>Blastomonas</taxon>
    </lineage>
</organism>
<comment type="caution">
    <text evidence="1">The sequence shown here is derived from an EMBL/GenBank/DDBJ whole genome shotgun (WGS) entry which is preliminary data.</text>
</comment>
<dbReference type="EMBL" id="BMGD01000001">
    <property type="protein sequence ID" value="GGB51506.1"/>
    <property type="molecule type" value="Genomic_DNA"/>
</dbReference>
<protein>
    <submittedName>
        <fullName evidence="1">Uncharacterized protein</fullName>
    </submittedName>
</protein>
<dbReference type="Proteomes" id="UP000614261">
    <property type="component" value="Unassembled WGS sequence"/>
</dbReference>
<accession>A0ABQ1IUM3</accession>